<comment type="caution">
    <text evidence="2">The sequence shown here is derived from an EMBL/GenBank/DDBJ whole genome shotgun (WGS) entry which is preliminary data.</text>
</comment>
<dbReference type="EMBL" id="JAJSOW010000102">
    <property type="protein sequence ID" value="KAI9176757.1"/>
    <property type="molecule type" value="Genomic_DNA"/>
</dbReference>
<reference evidence="2" key="2">
    <citation type="submission" date="2023-02" db="EMBL/GenBank/DDBJ databases">
        <authorList>
            <person name="Swenson N.G."/>
            <person name="Wegrzyn J.L."/>
            <person name="Mcevoy S.L."/>
        </authorList>
    </citation>
    <scope>NUCLEOTIDE SEQUENCE</scope>
    <source>
        <strain evidence="2">91603</strain>
        <tissue evidence="2">Leaf</tissue>
    </source>
</reference>
<protein>
    <submittedName>
        <fullName evidence="2">Uncharacterized protein</fullName>
    </submittedName>
</protein>
<dbReference type="AlphaFoldDB" id="A0AAD5NRL0"/>
<accession>A0AAD5NRL0</accession>
<name>A0AAD5NRL0_ACENE</name>
<organism evidence="2 3">
    <name type="scientific">Acer negundo</name>
    <name type="common">Box elder</name>
    <dbReference type="NCBI Taxonomy" id="4023"/>
    <lineage>
        <taxon>Eukaryota</taxon>
        <taxon>Viridiplantae</taxon>
        <taxon>Streptophyta</taxon>
        <taxon>Embryophyta</taxon>
        <taxon>Tracheophyta</taxon>
        <taxon>Spermatophyta</taxon>
        <taxon>Magnoliopsida</taxon>
        <taxon>eudicotyledons</taxon>
        <taxon>Gunneridae</taxon>
        <taxon>Pentapetalae</taxon>
        <taxon>rosids</taxon>
        <taxon>malvids</taxon>
        <taxon>Sapindales</taxon>
        <taxon>Sapindaceae</taxon>
        <taxon>Hippocastanoideae</taxon>
        <taxon>Acereae</taxon>
        <taxon>Acer</taxon>
    </lineage>
</organism>
<reference evidence="2" key="1">
    <citation type="journal article" date="2022" name="Plant J.">
        <title>Strategies of tolerance reflected in two North American maple genomes.</title>
        <authorList>
            <person name="McEvoy S.L."/>
            <person name="Sezen U.U."/>
            <person name="Trouern-Trend A."/>
            <person name="McMahon S.M."/>
            <person name="Schaberg P.G."/>
            <person name="Yang J."/>
            <person name="Wegrzyn J.L."/>
            <person name="Swenson N.G."/>
        </authorList>
    </citation>
    <scope>NUCLEOTIDE SEQUENCE</scope>
    <source>
        <strain evidence="2">91603</strain>
    </source>
</reference>
<dbReference type="Proteomes" id="UP001064489">
    <property type="component" value="Chromosome 5"/>
</dbReference>
<evidence type="ECO:0000313" key="3">
    <source>
        <dbReference type="Proteomes" id="UP001064489"/>
    </source>
</evidence>
<evidence type="ECO:0000313" key="2">
    <source>
        <dbReference type="EMBL" id="KAI9176757.1"/>
    </source>
</evidence>
<sequence>MVGIGETLLGDMVSSSLDSDGGFFEDSIRVRDPNDIAQRRVKESLSPKFVNTSRVLISHVPIISNDDMFEDSVSDKISASRTKDIFDTEARAMRSPKVDLTESSPKPTKSRKGRKCCYSSKKYGVRTRSVVAKESKVLLEGIKATPFVVPLKEKDFIVGNTNMHADSGTVVVDTEVNKLIWNLDEKIAKVIETGVALGFDLGGKEKGRRNHRLWRSGDPPPVKIRRPIAAFSRHSLNRFFERSLACMAPDLRATAAA</sequence>
<keyword evidence="3" id="KW-1185">Reference proteome</keyword>
<proteinExistence type="predicted"/>
<feature type="region of interest" description="Disordered" evidence="1">
    <location>
        <begin position="94"/>
        <end position="114"/>
    </location>
</feature>
<evidence type="ECO:0000256" key="1">
    <source>
        <dbReference type="SAM" id="MobiDB-lite"/>
    </source>
</evidence>
<gene>
    <name evidence="2" type="ORF">LWI28_006775</name>
</gene>